<comment type="subcellular location">
    <subcellularLocation>
        <location evidence="1">Cell outer membrane</location>
        <topology evidence="1">Lipid-anchor</topology>
    </subcellularLocation>
</comment>
<evidence type="ECO:0000313" key="9">
    <source>
        <dbReference type="EMBL" id="CBY82644.1"/>
    </source>
</evidence>
<evidence type="ECO:0000256" key="2">
    <source>
        <dbReference type="ARBA" id="ARBA00015547"/>
    </source>
</evidence>
<protein>
    <recommendedName>
        <fullName evidence="2 8">Neuraminyllactose-binding hemagglutinin</fullName>
    </recommendedName>
    <alternativeName>
        <fullName evidence="7 8">Flagellar sheath adhesin</fullName>
    </alternativeName>
    <alternativeName>
        <fullName evidence="6 8">N-acetylneuraminyllactose-binding fibrillar hemagglutinin receptor-binding subunit</fullName>
    </alternativeName>
</protein>
<dbReference type="Pfam" id="PF05211">
    <property type="entry name" value="NLBH"/>
    <property type="match status" value="1"/>
</dbReference>
<keyword evidence="5" id="KW-0449">Lipoprotein</keyword>
<proteinExistence type="predicted"/>
<dbReference type="Gene3D" id="3.30.160.180">
    <property type="entry name" value="Putative neuraminyllactose-binding hemagglutinin homolog like domain"/>
    <property type="match status" value="1"/>
</dbReference>
<dbReference type="PIRSF" id="PIRSF019714">
    <property type="entry name" value="Neuraminyllac-bd_haemagglutn"/>
    <property type="match status" value="1"/>
</dbReference>
<evidence type="ECO:0000256" key="6">
    <source>
        <dbReference type="ARBA" id="ARBA00030949"/>
    </source>
</evidence>
<gene>
    <name evidence="9" type="ordered locus">Hfelis_05600</name>
</gene>
<dbReference type="PROSITE" id="PS51257">
    <property type="entry name" value="PROKAR_LIPOPROTEIN"/>
    <property type="match status" value="1"/>
</dbReference>
<keyword evidence="9" id="KW-0966">Cell projection</keyword>
<sequence>MAWKRYLTSVGLVFLLAGCGPNIIVTNQVPLRLAYQTSAHQAPITNQEVILLKPVLQYSDNIAREYELKFRQQIVLKIQELLKNQGYKVALVDVSDKNDLPFAQRRDGYLALETTGEIVLRPDPKTTEQKKSSPGLIFSSGMDVMKGNLVAMGYLKVVFVEPLSGESVDSFLIDLSEIDIKEPFIKSSKSEHTGGLLSSLYKGKDNSNDAIKKALNTIFKSVMQKMDQSITQARLKTYAKDIAELKARKPY</sequence>
<evidence type="ECO:0000256" key="7">
    <source>
        <dbReference type="ARBA" id="ARBA00032680"/>
    </source>
</evidence>
<accession>E7AA72</accession>
<evidence type="ECO:0000256" key="3">
    <source>
        <dbReference type="ARBA" id="ARBA00023136"/>
    </source>
</evidence>
<dbReference type="GO" id="GO:0009279">
    <property type="term" value="C:cell outer membrane"/>
    <property type="evidence" value="ECO:0007669"/>
    <property type="project" value="UniProtKB-SubCell"/>
</dbReference>
<keyword evidence="3 8" id="KW-0472">Membrane</keyword>
<keyword evidence="9" id="KW-0969">Cilium</keyword>
<dbReference type="InterPro" id="IPR007876">
    <property type="entry name" value="NeuraminylLac-bd_hemagglutn"/>
</dbReference>
<dbReference type="InterPro" id="IPR038531">
    <property type="entry name" value="NeuraminylLac-bd_hemagglutn_sf"/>
</dbReference>
<evidence type="ECO:0000256" key="5">
    <source>
        <dbReference type="ARBA" id="ARBA00023288"/>
    </source>
</evidence>
<organism evidence="9 10">
    <name type="scientific">Helicobacter felis (strain ATCC 49179 / CCUG 28539 / NCTC 12436 / CS1)</name>
    <dbReference type="NCBI Taxonomy" id="936155"/>
    <lineage>
        <taxon>Bacteria</taxon>
        <taxon>Pseudomonadati</taxon>
        <taxon>Campylobacterota</taxon>
        <taxon>Epsilonproteobacteria</taxon>
        <taxon>Campylobacterales</taxon>
        <taxon>Helicobacteraceae</taxon>
        <taxon>Helicobacter</taxon>
    </lineage>
</organism>
<keyword evidence="9" id="KW-0282">Flagellum</keyword>
<dbReference type="KEGG" id="hfe:HFELIS_05600"/>
<evidence type="ECO:0000256" key="8">
    <source>
        <dbReference type="PIRNR" id="PIRNR019714"/>
    </source>
</evidence>
<dbReference type="HOGENOM" id="CLU_096764_0_0_7"/>
<evidence type="ECO:0000256" key="4">
    <source>
        <dbReference type="ARBA" id="ARBA00023237"/>
    </source>
</evidence>
<reference evidence="9 10" key="1">
    <citation type="journal article" date="2011" name="Genome Biol. Evol.">
        <title>Comparative whole genome sequence analysis of the carcinogenic bacterial model pathogen Helicobacter felis.</title>
        <authorList>
            <person name="Arnold I.C."/>
            <person name="Zigova Z."/>
            <person name="Holden M."/>
            <person name="Lawley T.D."/>
            <person name="Rad R."/>
            <person name="Dougan G."/>
            <person name="Falkow S."/>
            <person name="Bentley S.D."/>
            <person name="Muller A."/>
        </authorList>
    </citation>
    <scope>NUCLEOTIDE SEQUENCE [LARGE SCALE GENOMIC DNA]</scope>
    <source>
        <strain evidence="10">ATCC 49179 / CCUG 28539 / NCTC 12436 / CS1</strain>
    </source>
</reference>
<dbReference type="Proteomes" id="UP000007934">
    <property type="component" value="Chromosome"/>
</dbReference>
<dbReference type="RefSeq" id="WP_013469013.1">
    <property type="nucleotide sequence ID" value="NC_014810.2"/>
</dbReference>
<evidence type="ECO:0000313" key="10">
    <source>
        <dbReference type="Proteomes" id="UP000007934"/>
    </source>
</evidence>
<keyword evidence="4 8" id="KW-0998">Cell outer membrane</keyword>
<dbReference type="GeneID" id="36134075"/>
<dbReference type="AlphaFoldDB" id="E7AA72"/>
<dbReference type="EMBL" id="FQ670179">
    <property type="protein sequence ID" value="CBY82644.1"/>
    <property type="molecule type" value="Genomic_DNA"/>
</dbReference>
<evidence type="ECO:0000256" key="1">
    <source>
        <dbReference type="ARBA" id="ARBA00004459"/>
    </source>
</evidence>
<keyword evidence="10" id="KW-1185">Reference proteome</keyword>
<dbReference type="STRING" id="936155.HFELIS_05600"/>
<dbReference type="SUPFAM" id="SSF159594">
    <property type="entry name" value="XCC0632-like"/>
    <property type="match status" value="1"/>
</dbReference>
<dbReference type="OrthoDB" id="5328461at2"/>
<name>E7AA72_HELFC</name>